<protein>
    <submittedName>
        <fullName evidence="1">Uncharacterized protein</fullName>
    </submittedName>
</protein>
<name>A0A9P7ESP2_9AGAM</name>
<dbReference type="EMBL" id="JABBWM010000117">
    <property type="protein sequence ID" value="KAG2088841.1"/>
    <property type="molecule type" value="Genomic_DNA"/>
</dbReference>
<evidence type="ECO:0000313" key="2">
    <source>
        <dbReference type="Proteomes" id="UP000823399"/>
    </source>
</evidence>
<evidence type="ECO:0000313" key="1">
    <source>
        <dbReference type="EMBL" id="KAG2088841.1"/>
    </source>
</evidence>
<dbReference type="AlphaFoldDB" id="A0A9P7ESP2"/>
<dbReference type="RefSeq" id="XP_041285689.1">
    <property type="nucleotide sequence ID" value="XM_041442528.1"/>
</dbReference>
<dbReference type="Proteomes" id="UP000823399">
    <property type="component" value="Unassembled WGS sequence"/>
</dbReference>
<dbReference type="OrthoDB" id="2921818at2759"/>
<dbReference type="GeneID" id="64704787"/>
<gene>
    <name evidence="1" type="ORF">F5147DRAFT_780849</name>
</gene>
<keyword evidence="2" id="KW-1185">Reference proteome</keyword>
<organism evidence="1 2">
    <name type="scientific">Suillus discolor</name>
    <dbReference type="NCBI Taxonomy" id="1912936"/>
    <lineage>
        <taxon>Eukaryota</taxon>
        <taxon>Fungi</taxon>
        <taxon>Dikarya</taxon>
        <taxon>Basidiomycota</taxon>
        <taxon>Agaricomycotina</taxon>
        <taxon>Agaricomycetes</taxon>
        <taxon>Agaricomycetidae</taxon>
        <taxon>Boletales</taxon>
        <taxon>Suillineae</taxon>
        <taxon>Suillaceae</taxon>
        <taxon>Suillus</taxon>
    </lineage>
</organism>
<comment type="caution">
    <text evidence="1">The sequence shown here is derived from an EMBL/GenBank/DDBJ whole genome shotgun (WGS) entry which is preliminary data.</text>
</comment>
<proteinExistence type="predicted"/>
<reference evidence="1" key="1">
    <citation type="journal article" date="2020" name="New Phytol.">
        <title>Comparative genomics reveals dynamic genome evolution in host specialist ectomycorrhizal fungi.</title>
        <authorList>
            <person name="Lofgren L.A."/>
            <person name="Nguyen N.H."/>
            <person name="Vilgalys R."/>
            <person name="Ruytinx J."/>
            <person name="Liao H.L."/>
            <person name="Branco S."/>
            <person name="Kuo A."/>
            <person name="LaButti K."/>
            <person name="Lipzen A."/>
            <person name="Andreopoulos W."/>
            <person name="Pangilinan J."/>
            <person name="Riley R."/>
            <person name="Hundley H."/>
            <person name="Na H."/>
            <person name="Barry K."/>
            <person name="Grigoriev I.V."/>
            <person name="Stajich J.E."/>
            <person name="Kennedy P.G."/>
        </authorList>
    </citation>
    <scope>NUCLEOTIDE SEQUENCE</scope>
    <source>
        <strain evidence="1">FC423</strain>
    </source>
</reference>
<accession>A0A9P7ESP2</accession>
<sequence>MQTQLNIAPSHPDSRVFSGLMWVSPNASLDRLDFNALERWTGPRAENPVVPFDSLQYPDWYAQKKHWHPWVPHKQDGLWWHQIMPDSTFLPLDDEARAKEDLLGMVKILGVVYRHIRPEGPRPDNAYGIDNINLSLPHSRDHACRFMLSASGYIRWLKAHRPDDMARYLTSQDVELMQAWRLDQSGGLGVILDLTRDKREMNIGLYLQYNIPVYYPWTLSAAADGAFYHLSPSYLLSLDNYQEAFSIPPTNFDFFFQPMLPGQRGLAVMAQELPPLTHQVLDFQGWIPRSISGKAARRCFQLFYFEERVVDVGVARSYLRIYHRFRPNVTLNPARLTLNSSDVCIRERWKFNHAPHAGQFYDTATQQLKTAEPTPMQVPLPINPSWGLMVPPLAHIHTGCQVPAQSEVGDLADSDPEQFLQEIIVQVDFGTHSGLDSQIQNFVLRFPNHLSVPYDGGLWRACLDTSTRTHT</sequence>